<evidence type="ECO:0000313" key="2">
    <source>
        <dbReference type="WBParaSite" id="PS1159_v2.g3466.t1"/>
    </source>
</evidence>
<proteinExistence type="predicted"/>
<protein>
    <submittedName>
        <fullName evidence="2">Uncharacterized protein</fullName>
    </submittedName>
</protein>
<dbReference type="WBParaSite" id="PS1159_v2.g3466.t1">
    <property type="protein sequence ID" value="PS1159_v2.g3466.t1"/>
    <property type="gene ID" value="PS1159_v2.g3466"/>
</dbReference>
<name>A0AC35GBB4_9BILA</name>
<sequence length="319" mass="37484">MKDVLMKEQYVQFVDLALKQNSEEDDFAMTMWSMDLSKRTRKEFIRVLKEDYKGSPKTRHQAKIYASQGSPRVKKAWKCYNRMLQTDLSILQILDSINNMNISLWSYDELVLFDRLIDTQMTFNAIEDFKYCNYNCGASEVYTGCSLGQCEKWNMIIVPMLKTENENAYLNALKSLIGTVIGDCKWYYGNINAQFLTKSMELVKITDPVDFTDLDYRVDEFIYNSNEQQDAYEKMLRYALIKLPLRPPDFGRYILILTNFERSLSGIVIENNEKLVDKITEYGIQLRTIRVEFDGNRATHINPDRQYSVCFCLLLNFYI</sequence>
<accession>A0AC35GBB4</accession>
<reference evidence="2" key="1">
    <citation type="submission" date="2022-11" db="UniProtKB">
        <authorList>
            <consortium name="WormBaseParasite"/>
        </authorList>
    </citation>
    <scope>IDENTIFICATION</scope>
</reference>
<evidence type="ECO:0000313" key="1">
    <source>
        <dbReference type="Proteomes" id="UP000887580"/>
    </source>
</evidence>
<dbReference type="Proteomes" id="UP000887580">
    <property type="component" value="Unplaced"/>
</dbReference>
<organism evidence="1 2">
    <name type="scientific">Panagrolaimus sp. PS1159</name>
    <dbReference type="NCBI Taxonomy" id="55785"/>
    <lineage>
        <taxon>Eukaryota</taxon>
        <taxon>Metazoa</taxon>
        <taxon>Ecdysozoa</taxon>
        <taxon>Nematoda</taxon>
        <taxon>Chromadorea</taxon>
        <taxon>Rhabditida</taxon>
        <taxon>Tylenchina</taxon>
        <taxon>Panagrolaimomorpha</taxon>
        <taxon>Panagrolaimoidea</taxon>
        <taxon>Panagrolaimidae</taxon>
        <taxon>Panagrolaimus</taxon>
    </lineage>
</organism>